<evidence type="ECO:0000256" key="1">
    <source>
        <dbReference type="SAM" id="Phobius"/>
    </source>
</evidence>
<keyword evidence="1" id="KW-0812">Transmembrane</keyword>
<dbReference type="OrthoDB" id="10317248at2759"/>
<feature type="transmembrane region" description="Helical" evidence="1">
    <location>
        <begin position="153"/>
        <end position="171"/>
    </location>
</feature>
<dbReference type="GeneID" id="19879146"/>
<dbReference type="Proteomes" id="UP000011081">
    <property type="component" value="Unassembled WGS sequence"/>
</dbReference>
<dbReference type="OMA" id="TCYRDAF"/>
<dbReference type="RefSeq" id="XP_008074285.1">
    <property type="nucleotide sequence ID" value="XM_008076094.1"/>
</dbReference>
<keyword evidence="3" id="KW-1185">Reference proteome</keyword>
<keyword evidence="1" id="KW-1133">Transmembrane helix</keyword>
<keyword evidence="1" id="KW-0472">Membrane</keyword>
<sequence length="224" mass="25701">MADVEPVFLVPCYLSDVNFNNLLILIGFVFFEFVLLIALYIPVKMFGGFQELLLAGTTIYYMVLHILTYIPLQFFLIRAAISFLLMIAVMVFSKNEKLYNLFTAIGSAYIVSYMIVLLLNMPRILLFLPLIVVAFLGFVVFKKVKREMHHAVCKAILTGFMLDVIIDNLFPIDYMENSHFDGTTLKYGNNLLTIVTFVLGGALSFVWTCYRDAFMEKVKSFRKK</sequence>
<feature type="transmembrane region" description="Helical" evidence="1">
    <location>
        <begin position="20"/>
        <end position="40"/>
    </location>
</feature>
<feature type="transmembrane region" description="Helical" evidence="1">
    <location>
        <begin position="191"/>
        <end position="210"/>
    </location>
</feature>
<evidence type="ECO:0000313" key="2">
    <source>
        <dbReference type="EMBL" id="ELA47271.1"/>
    </source>
</evidence>
<dbReference type="HOGENOM" id="CLU_1235854_0_0_1"/>
<dbReference type="VEuPathDB" id="MicrosporidiaDB:VCUG_01267"/>
<dbReference type="InParanoid" id="L2GUC0"/>
<dbReference type="AlphaFoldDB" id="L2GUC0"/>
<feature type="transmembrane region" description="Helical" evidence="1">
    <location>
        <begin position="124"/>
        <end position="141"/>
    </location>
</feature>
<organism evidence="2 3">
    <name type="scientific">Vavraia culicis (isolate floridensis)</name>
    <name type="common">Microsporidian parasite</name>
    <dbReference type="NCBI Taxonomy" id="948595"/>
    <lineage>
        <taxon>Eukaryota</taxon>
        <taxon>Fungi</taxon>
        <taxon>Fungi incertae sedis</taxon>
        <taxon>Microsporidia</taxon>
        <taxon>Pleistophoridae</taxon>
        <taxon>Vavraia</taxon>
    </lineage>
</organism>
<reference evidence="3" key="1">
    <citation type="submission" date="2011-03" db="EMBL/GenBank/DDBJ databases">
        <title>The genome sequence of Vavraia culicis strain floridensis.</title>
        <authorList>
            <consortium name="The Broad Institute Genome Sequencing Platform"/>
            <person name="Cuomo C."/>
            <person name="Becnel J."/>
            <person name="Sanscrainte N."/>
            <person name="Young S.K."/>
            <person name="Zeng Q."/>
            <person name="Gargeya S."/>
            <person name="Fitzgerald M."/>
            <person name="Haas B."/>
            <person name="Abouelleil A."/>
            <person name="Alvarado L."/>
            <person name="Arachchi H.M."/>
            <person name="Berlin A."/>
            <person name="Chapman S.B."/>
            <person name="Gearin G."/>
            <person name="Goldberg J."/>
            <person name="Griggs A."/>
            <person name="Gujja S."/>
            <person name="Hansen M."/>
            <person name="Heiman D."/>
            <person name="Howarth C."/>
            <person name="Larimer J."/>
            <person name="Lui A."/>
            <person name="MacDonald P.J.P."/>
            <person name="McCowen C."/>
            <person name="Montmayeur A."/>
            <person name="Murphy C."/>
            <person name="Neiman D."/>
            <person name="Pearson M."/>
            <person name="Priest M."/>
            <person name="Roberts A."/>
            <person name="Saif S."/>
            <person name="Shea T."/>
            <person name="Sisk P."/>
            <person name="Stolte C."/>
            <person name="Sykes S."/>
            <person name="Wortman J."/>
            <person name="Nusbaum C."/>
            <person name="Birren B."/>
        </authorList>
    </citation>
    <scope>NUCLEOTIDE SEQUENCE [LARGE SCALE GENOMIC DNA]</scope>
    <source>
        <strain evidence="3">floridensis</strain>
    </source>
</reference>
<gene>
    <name evidence="2" type="ORF">VCUG_01267</name>
</gene>
<name>L2GUC0_VAVCU</name>
<protein>
    <recommendedName>
        <fullName evidence="4">DUF4203 domain-containing protein</fullName>
    </recommendedName>
</protein>
<evidence type="ECO:0008006" key="4">
    <source>
        <dbReference type="Google" id="ProtNLM"/>
    </source>
</evidence>
<feature type="transmembrane region" description="Helical" evidence="1">
    <location>
        <begin position="99"/>
        <end position="118"/>
    </location>
</feature>
<feature type="transmembrane region" description="Helical" evidence="1">
    <location>
        <begin position="52"/>
        <end position="69"/>
    </location>
</feature>
<dbReference type="EMBL" id="GL877421">
    <property type="protein sequence ID" value="ELA47271.1"/>
    <property type="molecule type" value="Genomic_DNA"/>
</dbReference>
<accession>L2GUC0</accession>
<evidence type="ECO:0000313" key="3">
    <source>
        <dbReference type="Proteomes" id="UP000011081"/>
    </source>
</evidence>
<proteinExistence type="predicted"/>